<dbReference type="InterPro" id="IPR038377">
    <property type="entry name" value="Na/Glc_symporter_sf"/>
</dbReference>
<dbReference type="Gene3D" id="1.20.1730.10">
    <property type="entry name" value="Sodium/glucose cotransporter"/>
    <property type="match status" value="1"/>
</dbReference>
<feature type="transmembrane region" description="Helical" evidence="14">
    <location>
        <begin position="159"/>
        <end position="182"/>
    </location>
</feature>
<keyword evidence="7 14" id="KW-1133">Transmembrane helix</keyword>
<dbReference type="AlphaFoldDB" id="A0A841PUZ1"/>
<dbReference type="PROSITE" id="PS00456">
    <property type="entry name" value="NA_SOLUT_SYMP_1"/>
    <property type="match status" value="1"/>
</dbReference>
<keyword evidence="16" id="KW-1185">Reference proteome</keyword>
<gene>
    <name evidence="15" type="ORF">HNR44_002099</name>
</gene>
<evidence type="ECO:0000256" key="13">
    <source>
        <dbReference type="RuleBase" id="RU362091"/>
    </source>
</evidence>
<sequence>MMKIIELSVVVIYLIALIILGRVTQKRISQSQAGVEEYYVAGRNVGTGVNSLAMMAALGSGGSFMAGTGTAFNLGLPFLAWMTVGSIVGFSVASVLVAKPLRNSRKFTVSEFLNDRYGHIFFKVAIPIVIIIGSAMYLMSQMTAGGLIASYVTGLSYQWGLLIITVVFILYVSMGGMLAVTWTNILQGIMMVALISIITLGGIFHFPIRWSEFFANTFAEQPMLGAVGGTMPITAYLGAFVTWAAAICVTPHLIMRIFTSSNARSAKLSMNISMLMYGSLMLASTFVLVPFVPLLDSSLLEATHSDMWLLLIVEQFFPAILVGVITAGIMAAVMSTTDALLLAVSSAFAYDLYKGVYKPKATHQQILRASAIFTWVIGITVMFITLHPPPFLVVLYTAAVGFMVAALFAPLVFGIWWRQANSAGAITGLSVGAVSFMVAFLGFELPYNSEILIALPLSIISMMIVSVWTQGPSQNMLDRMDHYHQDI</sequence>
<organism evidence="15 16">
    <name type="scientific">Geomicrobium halophilum</name>
    <dbReference type="NCBI Taxonomy" id="549000"/>
    <lineage>
        <taxon>Bacteria</taxon>
        <taxon>Bacillati</taxon>
        <taxon>Bacillota</taxon>
        <taxon>Bacilli</taxon>
        <taxon>Bacillales</taxon>
        <taxon>Geomicrobium</taxon>
    </lineage>
</organism>
<reference evidence="15 16" key="1">
    <citation type="submission" date="2020-08" db="EMBL/GenBank/DDBJ databases">
        <title>Genomic Encyclopedia of Type Strains, Phase IV (KMG-IV): sequencing the most valuable type-strain genomes for metagenomic binning, comparative biology and taxonomic classification.</title>
        <authorList>
            <person name="Goeker M."/>
        </authorList>
    </citation>
    <scope>NUCLEOTIDE SEQUENCE [LARGE SCALE GENOMIC DNA]</scope>
    <source>
        <strain evidence="15 16">DSM 21769</strain>
    </source>
</reference>
<evidence type="ECO:0000256" key="2">
    <source>
        <dbReference type="ARBA" id="ARBA00006434"/>
    </source>
</evidence>
<evidence type="ECO:0000256" key="5">
    <source>
        <dbReference type="ARBA" id="ARBA00022692"/>
    </source>
</evidence>
<feature type="transmembrane region" description="Helical" evidence="14">
    <location>
        <begin position="45"/>
        <end position="66"/>
    </location>
</feature>
<evidence type="ECO:0000256" key="6">
    <source>
        <dbReference type="ARBA" id="ARBA00022847"/>
    </source>
</evidence>
<evidence type="ECO:0000256" key="14">
    <source>
        <dbReference type="SAM" id="Phobius"/>
    </source>
</evidence>
<dbReference type="EMBL" id="JACHHJ010000002">
    <property type="protein sequence ID" value="MBB6450121.1"/>
    <property type="molecule type" value="Genomic_DNA"/>
</dbReference>
<evidence type="ECO:0000256" key="8">
    <source>
        <dbReference type="ARBA" id="ARBA00023053"/>
    </source>
</evidence>
<protein>
    <submittedName>
        <fullName evidence="15">SSS family transporter</fullName>
    </submittedName>
</protein>
<keyword evidence="9" id="KW-0406">Ion transport</keyword>
<accession>A0A841PUZ1</accession>
<evidence type="ECO:0000256" key="7">
    <source>
        <dbReference type="ARBA" id="ARBA00022989"/>
    </source>
</evidence>
<feature type="transmembrane region" description="Helical" evidence="14">
    <location>
        <begin position="315"/>
        <end position="345"/>
    </location>
</feature>
<keyword evidence="11" id="KW-0739">Sodium transport</keyword>
<dbReference type="RefSeq" id="WP_184404076.1">
    <property type="nucleotide sequence ID" value="NZ_JACHHJ010000002.1"/>
</dbReference>
<dbReference type="PROSITE" id="PS50283">
    <property type="entry name" value="NA_SOLUT_SYMP_3"/>
    <property type="match status" value="1"/>
</dbReference>
<dbReference type="Proteomes" id="UP000568839">
    <property type="component" value="Unassembled WGS sequence"/>
</dbReference>
<dbReference type="InterPro" id="IPR001734">
    <property type="entry name" value="Na/solute_symporter"/>
</dbReference>
<dbReference type="InterPro" id="IPR018212">
    <property type="entry name" value="Na/solute_symporter_CS"/>
</dbReference>
<dbReference type="GO" id="GO:0046942">
    <property type="term" value="P:carboxylic acid transport"/>
    <property type="evidence" value="ECO:0007669"/>
    <property type="project" value="UniProtKB-ARBA"/>
</dbReference>
<evidence type="ECO:0000313" key="16">
    <source>
        <dbReference type="Proteomes" id="UP000568839"/>
    </source>
</evidence>
<keyword evidence="10 14" id="KW-0472">Membrane</keyword>
<feature type="transmembrane region" description="Helical" evidence="14">
    <location>
        <begin position="366"/>
        <end position="387"/>
    </location>
</feature>
<comment type="caution">
    <text evidence="15">The sequence shown here is derived from an EMBL/GenBank/DDBJ whole genome shotgun (WGS) entry which is preliminary data.</text>
</comment>
<evidence type="ECO:0000256" key="9">
    <source>
        <dbReference type="ARBA" id="ARBA00023065"/>
    </source>
</evidence>
<feature type="transmembrane region" description="Helical" evidence="14">
    <location>
        <begin position="6"/>
        <end position="24"/>
    </location>
</feature>
<evidence type="ECO:0000256" key="1">
    <source>
        <dbReference type="ARBA" id="ARBA00004651"/>
    </source>
</evidence>
<comment type="similarity">
    <text evidence="2 13">Belongs to the sodium:solute symporter (SSF) (TC 2.A.21) family.</text>
</comment>
<proteinExistence type="inferred from homology"/>
<comment type="catalytic activity">
    <reaction evidence="12">
        <text>L-proline(in) + Na(+)(in) = L-proline(out) + Na(+)(out)</text>
        <dbReference type="Rhea" id="RHEA:28967"/>
        <dbReference type="ChEBI" id="CHEBI:29101"/>
        <dbReference type="ChEBI" id="CHEBI:60039"/>
    </reaction>
</comment>
<feature type="transmembrane region" description="Helical" evidence="14">
    <location>
        <begin position="393"/>
        <end position="417"/>
    </location>
</feature>
<feature type="transmembrane region" description="Helical" evidence="14">
    <location>
        <begin position="120"/>
        <end position="139"/>
    </location>
</feature>
<feature type="transmembrane region" description="Helical" evidence="14">
    <location>
        <begin position="233"/>
        <end position="254"/>
    </location>
</feature>
<keyword evidence="6" id="KW-0769">Symport</keyword>
<dbReference type="Pfam" id="PF00474">
    <property type="entry name" value="SSF"/>
    <property type="match status" value="1"/>
</dbReference>
<dbReference type="InterPro" id="IPR050277">
    <property type="entry name" value="Sodium:Solute_Symporter"/>
</dbReference>
<feature type="transmembrane region" description="Helical" evidence="14">
    <location>
        <begin position="275"/>
        <end position="295"/>
    </location>
</feature>
<dbReference type="PANTHER" id="PTHR48086:SF3">
    <property type="entry name" value="SODIUM_PROLINE SYMPORTER"/>
    <property type="match status" value="1"/>
</dbReference>
<comment type="subcellular location">
    <subcellularLocation>
        <location evidence="1">Cell membrane</location>
        <topology evidence="1">Multi-pass membrane protein</topology>
    </subcellularLocation>
</comment>
<dbReference type="CDD" id="cd10322">
    <property type="entry name" value="SLC5sbd"/>
    <property type="match status" value="1"/>
</dbReference>
<dbReference type="GO" id="GO:0005886">
    <property type="term" value="C:plasma membrane"/>
    <property type="evidence" value="ECO:0007669"/>
    <property type="project" value="UniProtKB-SubCell"/>
</dbReference>
<feature type="transmembrane region" description="Helical" evidence="14">
    <location>
        <begin position="78"/>
        <end position="99"/>
    </location>
</feature>
<evidence type="ECO:0000256" key="3">
    <source>
        <dbReference type="ARBA" id="ARBA00022448"/>
    </source>
</evidence>
<feature type="transmembrane region" description="Helical" evidence="14">
    <location>
        <begin position="424"/>
        <end position="445"/>
    </location>
</feature>
<keyword evidence="4" id="KW-1003">Cell membrane</keyword>
<keyword evidence="5 14" id="KW-0812">Transmembrane</keyword>
<dbReference type="GO" id="GO:0015293">
    <property type="term" value="F:symporter activity"/>
    <property type="evidence" value="ECO:0007669"/>
    <property type="project" value="UniProtKB-KW"/>
</dbReference>
<dbReference type="PANTHER" id="PTHR48086">
    <property type="entry name" value="SODIUM/PROLINE SYMPORTER-RELATED"/>
    <property type="match status" value="1"/>
</dbReference>
<keyword evidence="3" id="KW-0813">Transport</keyword>
<evidence type="ECO:0000313" key="15">
    <source>
        <dbReference type="EMBL" id="MBB6450121.1"/>
    </source>
</evidence>
<dbReference type="GO" id="GO:0006814">
    <property type="term" value="P:sodium ion transport"/>
    <property type="evidence" value="ECO:0007669"/>
    <property type="project" value="UniProtKB-KW"/>
</dbReference>
<feature type="transmembrane region" description="Helical" evidence="14">
    <location>
        <begin position="189"/>
        <end position="208"/>
    </location>
</feature>
<evidence type="ECO:0000256" key="11">
    <source>
        <dbReference type="ARBA" id="ARBA00023201"/>
    </source>
</evidence>
<evidence type="ECO:0000256" key="10">
    <source>
        <dbReference type="ARBA" id="ARBA00023136"/>
    </source>
</evidence>
<name>A0A841PUZ1_9BACL</name>
<feature type="transmembrane region" description="Helical" evidence="14">
    <location>
        <begin position="451"/>
        <end position="469"/>
    </location>
</feature>
<evidence type="ECO:0000256" key="4">
    <source>
        <dbReference type="ARBA" id="ARBA00022475"/>
    </source>
</evidence>
<evidence type="ECO:0000256" key="12">
    <source>
        <dbReference type="ARBA" id="ARBA00033708"/>
    </source>
</evidence>
<keyword evidence="8" id="KW-0915">Sodium</keyword>